<evidence type="ECO:0000256" key="6">
    <source>
        <dbReference type="ARBA" id="ARBA00049654"/>
    </source>
</evidence>
<dbReference type="CDD" id="cd23023">
    <property type="entry name" value="zf-HIT_BCD1"/>
    <property type="match status" value="1"/>
</dbReference>
<dbReference type="PROSITE" id="PS51083">
    <property type="entry name" value="ZF_HIT"/>
    <property type="match status" value="1"/>
</dbReference>
<dbReference type="Gene3D" id="3.30.60.190">
    <property type="match status" value="1"/>
</dbReference>
<comment type="similarity">
    <text evidence="6">Belongs to the BCD1 family.</text>
</comment>
<keyword evidence="11" id="KW-1185">Reference proteome</keyword>
<dbReference type="PANTHER" id="PTHR13483:SF3">
    <property type="entry name" value="BOX C_D SNORNA PROTEIN 1"/>
    <property type="match status" value="1"/>
</dbReference>
<keyword evidence="3 7" id="KW-0863">Zinc-finger</keyword>
<dbReference type="GO" id="GO:0008270">
    <property type="term" value="F:zinc ion binding"/>
    <property type="evidence" value="ECO:0007669"/>
    <property type="project" value="UniProtKB-UniRule"/>
</dbReference>
<dbReference type="PANTHER" id="PTHR13483">
    <property type="entry name" value="BOX C_D SNORNA PROTEIN 1-RELATED"/>
    <property type="match status" value="1"/>
</dbReference>
<keyword evidence="2" id="KW-0479">Metal-binding</keyword>
<proteinExistence type="inferred from homology"/>
<dbReference type="Pfam" id="PF25790">
    <property type="entry name" value="BCD1"/>
    <property type="match status" value="1"/>
</dbReference>
<keyword evidence="4" id="KW-0862">Zinc</keyword>
<evidence type="ECO:0000256" key="1">
    <source>
        <dbReference type="ARBA" id="ARBA00022553"/>
    </source>
</evidence>
<dbReference type="SUPFAM" id="SSF144232">
    <property type="entry name" value="HIT/MYND zinc finger-like"/>
    <property type="match status" value="1"/>
</dbReference>
<dbReference type="InterPro" id="IPR057721">
    <property type="entry name" value="BCD1_alpha/beta"/>
</dbReference>
<feature type="compositionally biased region" description="Low complexity" evidence="8">
    <location>
        <begin position="358"/>
        <end position="367"/>
    </location>
</feature>
<comment type="function">
    <text evidence="5">Required for box C/D snoRNAs accumulation involved in snoRNA processing, snoRNA transport to the nucleolus and ribosome biogenesis.</text>
</comment>
<dbReference type="Proteomes" id="UP001221142">
    <property type="component" value="Unassembled WGS sequence"/>
</dbReference>
<reference evidence="10" key="1">
    <citation type="submission" date="2023-03" db="EMBL/GenBank/DDBJ databases">
        <title>Massive genome expansion in bonnet fungi (Mycena s.s.) driven by repeated elements and novel gene families across ecological guilds.</title>
        <authorList>
            <consortium name="Lawrence Berkeley National Laboratory"/>
            <person name="Harder C.B."/>
            <person name="Miyauchi S."/>
            <person name="Viragh M."/>
            <person name="Kuo A."/>
            <person name="Thoen E."/>
            <person name="Andreopoulos B."/>
            <person name="Lu D."/>
            <person name="Skrede I."/>
            <person name="Drula E."/>
            <person name="Henrissat B."/>
            <person name="Morin E."/>
            <person name="Kohler A."/>
            <person name="Barry K."/>
            <person name="LaButti K."/>
            <person name="Morin E."/>
            <person name="Salamov A."/>
            <person name="Lipzen A."/>
            <person name="Mereny Z."/>
            <person name="Hegedus B."/>
            <person name="Baldrian P."/>
            <person name="Stursova M."/>
            <person name="Weitz H."/>
            <person name="Taylor A."/>
            <person name="Grigoriev I.V."/>
            <person name="Nagy L.G."/>
            <person name="Martin F."/>
            <person name="Kauserud H."/>
        </authorList>
    </citation>
    <scope>NUCLEOTIDE SEQUENCE</scope>
    <source>
        <strain evidence="10">9284</strain>
    </source>
</reference>
<dbReference type="GO" id="GO:0000463">
    <property type="term" value="P:maturation of LSU-rRNA from tricistronic rRNA transcript (SSU-rRNA, 5.8S rRNA, LSU-rRNA)"/>
    <property type="evidence" value="ECO:0007669"/>
    <property type="project" value="TreeGrafter"/>
</dbReference>
<evidence type="ECO:0000313" key="11">
    <source>
        <dbReference type="Proteomes" id="UP001221142"/>
    </source>
</evidence>
<dbReference type="AlphaFoldDB" id="A0AAD7C496"/>
<dbReference type="GO" id="GO:0000492">
    <property type="term" value="P:box C/D snoRNP assembly"/>
    <property type="evidence" value="ECO:0007669"/>
    <property type="project" value="TreeGrafter"/>
</dbReference>
<evidence type="ECO:0000256" key="7">
    <source>
        <dbReference type="PROSITE-ProRule" id="PRU00453"/>
    </source>
</evidence>
<gene>
    <name evidence="10" type="ORF">FB45DRAFT_405975</name>
</gene>
<dbReference type="EMBL" id="JARKIF010000005">
    <property type="protein sequence ID" value="KAJ7638571.1"/>
    <property type="molecule type" value="Genomic_DNA"/>
</dbReference>
<keyword evidence="1" id="KW-0597">Phosphoprotein</keyword>
<dbReference type="GO" id="GO:0070761">
    <property type="term" value="C:pre-snoRNP complex"/>
    <property type="evidence" value="ECO:0007669"/>
    <property type="project" value="TreeGrafter"/>
</dbReference>
<comment type="caution">
    <text evidence="10">The sequence shown here is derived from an EMBL/GenBank/DDBJ whole genome shotgun (WGS) entry which is preliminary data.</text>
</comment>
<feature type="region of interest" description="Disordered" evidence="8">
    <location>
        <begin position="94"/>
        <end position="118"/>
    </location>
</feature>
<accession>A0AAD7C496</accession>
<feature type="region of interest" description="Disordered" evidence="8">
    <location>
        <begin position="311"/>
        <end position="394"/>
    </location>
</feature>
<dbReference type="InterPro" id="IPR007529">
    <property type="entry name" value="Znf_HIT"/>
</dbReference>
<evidence type="ECO:0000256" key="8">
    <source>
        <dbReference type="SAM" id="MobiDB-lite"/>
    </source>
</evidence>
<evidence type="ECO:0000259" key="9">
    <source>
        <dbReference type="PROSITE" id="PS51083"/>
    </source>
</evidence>
<name>A0AAD7C496_9AGAR</name>
<organism evidence="10 11">
    <name type="scientific">Roridomyces roridus</name>
    <dbReference type="NCBI Taxonomy" id="1738132"/>
    <lineage>
        <taxon>Eukaryota</taxon>
        <taxon>Fungi</taxon>
        <taxon>Dikarya</taxon>
        <taxon>Basidiomycota</taxon>
        <taxon>Agaricomycotina</taxon>
        <taxon>Agaricomycetes</taxon>
        <taxon>Agaricomycetidae</taxon>
        <taxon>Agaricales</taxon>
        <taxon>Marasmiineae</taxon>
        <taxon>Mycenaceae</taxon>
        <taxon>Roridomyces</taxon>
    </lineage>
</organism>
<dbReference type="GO" id="GO:0005634">
    <property type="term" value="C:nucleus"/>
    <property type="evidence" value="ECO:0007669"/>
    <property type="project" value="TreeGrafter"/>
</dbReference>
<evidence type="ECO:0000256" key="3">
    <source>
        <dbReference type="ARBA" id="ARBA00022771"/>
    </source>
</evidence>
<evidence type="ECO:0000313" key="10">
    <source>
        <dbReference type="EMBL" id="KAJ7638571.1"/>
    </source>
</evidence>
<evidence type="ECO:0000256" key="5">
    <source>
        <dbReference type="ARBA" id="ARBA00049598"/>
    </source>
</evidence>
<dbReference type="Pfam" id="PF04438">
    <property type="entry name" value="zf-HIT"/>
    <property type="match status" value="1"/>
</dbReference>
<feature type="domain" description="HIT-type" evidence="9">
    <location>
        <begin position="13"/>
        <end position="48"/>
    </location>
</feature>
<sequence length="394" mass="43355">MNSTAESSSRPLCSLCSQRYAIYTCPRCTIRTCSLPCSSAHKTQGAGCSGARDKAAYVPMNRYGWGTMMDDYTFLEDVGRQVGEWGGEIARGKFQNRGRGTARGGRGRGRGGGTSAGRTKRDVLRAQLEASDIGMDLLPAGMERNKLNQSSWDSKTQTALLTIEFTFHPSPNPLAPQGQAVEQPYKLLTHRNRTNTPLLAHLQRAVSDRKDCPAWARALVRPDPSDDSFTPPQCVLPASQRTFYRLDPSQPLLDLLRGRQFVEFPSIGVWEEFRGTIVDVGGAITQLEEDTRPPKRRRVDRKAGKMIAGLLDGYGSSSGAEEEEKKQDGLEMLEGYSESEEGEAVHGDSDDDVEELEPAALLELLRAARGDATWTPHTEEDEVVDWGDDSEGEV</sequence>
<protein>
    <recommendedName>
        <fullName evidence="9">HIT-type domain-containing protein</fullName>
    </recommendedName>
</protein>
<evidence type="ECO:0000256" key="2">
    <source>
        <dbReference type="ARBA" id="ARBA00022723"/>
    </source>
</evidence>
<dbReference type="InterPro" id="IPR051639">
    <property type="entry name" value="BCD1"/>
</dbReference>
<feature type="compositionally biased region" description="Acidic residues" evidence="8">
    <location>
        <begin position="379"/>
        <end position="394"/>
    </location>
</feature>
<evidence type="ECO:0000256" key="4">
    <source>
        <dbReference type="ARBA" id="ARBA00022833"/>
    </source>
</evidence>
<dbReference type="GO" id="GO:0048254">
    <property type="term" value="P:snoRNA localization"/>
    <property type="evidence" value="ECO:0007669"/>
    <property type="project" value="TreeGrafter"/>
</dbReference>